<name>A0ABD5Q9X2_9EURY</name>
<comment type="caution">
    <text evidence="1">The sequence shown here is derived from an EMBL/GenBank/DDBJ whole genome shotgun (WGS) entry which is preliminary data.</text>
</comment>
<keyword evidence="1" id="KW-0378">Hydrolase</keyword>
<dbReference type="Proteomes" id="UP001595925">
    <property type="component" value="Unassembled WGS sequence"/>
</dbReference>
<dbReference type="Gene3D" id="3.40.50.10320">
    <property type="entry name" value="LmbE-like"/>
    <property type="match status" value="1"/>
</dbReference>
<dbReference type="EC" id="3.5.1.-" evidence="1"/>
<keyword evidence="2" id="KW-1185">Reference proteome</keyword>
<dbReference type="EMBL" id="JBHSJG010000005">
    <property type="protein sequence ID" value="MFC4986504.1"/>
    <property type="molecule type" value="Genomic_DNA"/>
</dbReference>
<evidence type="ECO:0000313" key="1">
    <source>
        <dbReference type="EMBL" id="MFC4986504.1"/>
    </source>
</evidence>
<dbReference type="InterPro" id="IPR003737">
    <property type="entry name" value="GlcNAc_PI_deacetylase-related"/>
</dbReference>
<accession>A0ABD5Q9X2</accession>
<protein>
    <submittedName>
        <fullName evidence="1">PIG-L deacetylase family protein</fullName>
        <ecNumber evidence="1">3.5.1.-</ecNumber>
    </submittedName>
</protein>
<dbReference type="PANTHER" id="PTHR12993:SF11">
    <property type="entry name" value="N-ACETYLGLUCOSAMINYL-PHOSPHATIDYLINOSITOL DE-N-ACETYLASE"/>
    <property type="match status" value="1"/>
</dbReference>
<evidence type="ECO:0000313" key="2">
    <source>
        <dbReference type="Proteomes" id="UP001595925"/>
    </source>
</evidence>
<organism evidence="1 2">
    <name type="scientific">Saliphagus infecundisoli</name>
    <dbReference type="NCBI Taxonomy" id="1849069"/>
    <lineage>
        <taxon>Archaea</taxon>
        <taxon>Methanobacteriati</taxon>
        <taxon>Methanobacteriota</taxon>
        <taxon>Stenosarchaea group</taxon>
        <taxon>Halobacteria</taxon>
        <taxon>Halobacteriales</taxon>
        <taxon>Natrialbaceae</taxon>
        <taxon>Saliphagus</taxon>
    </lineage>
</organism>
<dbReference type="RefSeq" id="WP_224827987.1">
    <property type="nucleotide sequence ID" value="NZ_JAIVEF010000003.1"/>
</dbReference>
<dbReference type="PANTHER" id="PTHR12993">
    <property type="entry name" value="N-ACETYLGLUCOSAMINYL-PHOSPHATIDYLINOSITOL DE-N-ACETYLASE-RELATED"/>
    <property type="match status" value="1"/>
</dbReference>
<sequence>MKRTVLVIGAHPDDADIRAGGFACRSAAAGHDVTFVSTTDGRAGHHEQGGIELVERRKAEAAAAAEIAGIDYQVLDAPDGRLRPTLERRERLIRLIRRLSPDLVLTHRPNDYHPDHRYTSQLVRDAAYMVTVPNVCPGTPALDTNPVFAYLLDTFERPYPFDPDVAVRIPSEMVDRKYAMLDCHESQVYEWLPYNTGRLGEVPDDPDRRRAWLETDPLASLAEMREAADRFGDLLSGEVEYAEAFEVSEYGGALDDDLAGDLFDGANARPGTDRDG</sequence>
<dbReference type="InterPro" id="IPR024078">
    <property type="entry name" value="LmbE-like_dom_sf"/>
</dbReference>
<gene>
    <name evidence="1" type="ORF">ACFPFO_01670</name>
</gene>
<dbReference type="Pfam" id="PF02585">
    <property type="entry name" value="PIG-L"/>
    <property type="match status" value="1"/>
</dbReference>
<dbReference type="AlphaFoldDB" id="A0ABD5Q9X2"/>
<reference evidence="1 2" key="1">
    <citation type="journal article" date="2019" name="Int. J. Syst. Evol. Microbiol.">
        <title>The Global Catalogue of Microorganisms (GCM) 10K type strain sequencing project: providing services to taxonomists for standard genome sequencing and annotation.</title>
        <authorList>
            <consortium name="The Broad Institute Genomics Platform"/>
            <consortium name="The Broad Institute Genome Sequencing Center for Infectious Disease"/>
            <person name="Wu L."/>
            <person name="Ma J."/>
        </authorList>
    </citation>
    <scope>NUCLEOTIDE SEQUENCE [LARGE SCALE GENOMIC DNA]</scope>
    <source>
        <strain evidence="1 2">CGMCC 1.15824</strain>
    </source>
</reference>
<proteinExistence type="predicted"/>
<dbReference type="SUPFAM" id="SSF102588">
    <property type="entry name" value="LmbE-like"/>
    <property type="match status" value="1"/>
</dbReference>
<dbReference type="GO" id="GO:0016787">
    <property type="term" value="F:hydrolase activity"/>
    <property type="evidence" value="ECO:0007669"/>
    <property type="project" value="UniProtKB-KW"/>
</dbReference>